<keyword evidence="11" id="KW-1185">Reference proteome</keyword>
<keyword evidence="2" id="KW-0507">mRNA processing</keyword>
<protein>
    <recommendedName>
        <fullName evidence="8">Splicing factor YJU2</fullName>
    </recommendedName>
</protein>
<sequence>MGERKVLNKYYPPDFDPAKLPRRRQPKNQQIKVRMMLPMSIRCNTCGNYIYKGTKFNSRKEDVVGDTYLGILKFRFYFKCTKCSAEITMKTDPQNSDYIVESGATRNFEPWRAEDEELDKEKRKREDEEMGDAMKSLENRTSDSKREMDVLAALDEMKSMKSRHATVSVDAMLEVLQRTAEEKERRLEEEDEALIRLHFHGARQVVKRLHDEDEDEDDDGDSDTDDFQKRRKRVEEQPSSATDCLTKNSNLDIKNKAGSDVTDATKNHKVVFQSSAVKVSVVKREVKSDEISKAGEQKKQDGEPNASSSSAGLQSLMQNYDSDESE</sequence>
<evidence type="ECO:0000313" key="10">
    <source>
        <dbReference type="EMBL" id="KAK9124359.1"/>
    </source>
</evidence>
<comment type="caution">
    <text evidence="10">The sequence shown here is derived from an EMBL/GenBank/DDBJ whole genome shotgun (WGS) entry which is preliminary data.</text>
</comment>
<feature type="compositionally biased region" description="Polar residues" evidence="9">
    <location>
        <begin position="237"/>
        <end position="252"/>
    </location>
</feature>
<keyword evidence="3 8" id="KW-0479">Metal-binding</keyword>
<proteinExistence type="inferred from homology"/>
<name>A0AAP0NZI6_9MAGN</name>
<dbReference type="Pfam" id="PF04502">
    <property type="entry name" value="Saf4_Yju2"/>
    <property type="match status" value="1"/>
</dbReference>
<accession>A0AAP0NZI6</accession>
<dbReference type="HAMAP" id="MF_03226">
    <property type="entry name" value="YJU2"/>
    <property type="match status" value="1"/>
</dbReference>
<dbReference type="PANTHER" id="PTHR12111:SF1">
    <property type="entry name" value="SPLICING FACTOR YJU2"/>
    <property type="match status" value="1"/>
</dbReference>
<feature type="compositionally biased region" description="Basic and acidic residues" evidence="9">
    <location>
        <begin position="112"/>
        <end position="127"/>
    </location>
</feature>
<reference evidence="10 11" key="1">
    <citation type="submission" date="2024-01" db="EMBL/GenBank/DDBJ databases">
        <title>Genome assemblies of Stephania.</title>
        <authorList>
            <person name="Yang L."/>
        </authorList>
    </citation>
    <scope>NUCLEOTIDE SEQUENCE [LARGE SCALE GENOMIC DNA]</scope>
    <source>
        <strain evidence="10">QJT</strain>
        <tissue evidence="10">Leaf</tissue>
    </source>
</reference>
<evidence type="ECO:0000256" key="8">
    <source>
        <dbReference type="HAMAP-Rule" id="MF_03226"/>
    </source>
</evidence>
<comment type="similarity">
    <text evidence="8">Belongs to the CWC16 family. YJU2 subfamily.</text>
</comment>
<feature type="binding site" evidence="8">
    <location>
        <position position="80"/>
    </location>
    <ligand>
        <name>Zn(2+)</name>
        <dbReference type="ChEBI" id="CHEBI:29105"/>
    </ligand>
</feature>
<dbReference type="EMBL" id="JBBNAE010000005">
    <property type="protein sequence ID" value="KAK9124359.1"/>
    <property type="molecule type" value="Genomic_DNA"/>
</dbReference>
<evidence type="ECO:0000313" key="11">
    <source>
        <dbReference type="Proteomes" id="UP001417504"/>
    </source>
</evidence>
<feature type="binding site" evidence="8">
    <location>
        <position position="43"/>
    </location>
    <ligand>
        <name>Zn(2+)</name>
        <dbReference type="ChEBI" id="CHEBI:29105"/>
    </ligand>
</feature>
<feature type="binding site" evidence="8">
    <location>
        <position position="83"/>
    </location>
    <ligand>
        <name>Zn(2+)</name>
        <dbReference type="ChEBI" id="CHEBI:29105"/>
    </ligand>
</feature>
<feature type="compositionally biased region" description="Basic and acidic residues" evidence="9">
    <location>
        <begin position="284"/>
        <end position="302"/>
    </location>
</feature>
<comment type="function">
    <text evidence="8">Part of the spliceosome which catalyzes two sequential transesterification reactions, first the excision of the non-coding intron from pre-mRNA and then the ligation of the coding exons to form the mature mRNA. Plays a role in stabilizing the structure of the spliceosome catalytic core and docking of the branch helix into the active site, producing 5'-exon and lariat intron-3'-intermediates.</text>
</comment>
<evidence type="ECO:0000256" key="5">
    <source>
        <dbReference type="ARBA" id="ARBA00022833"/>
    </source>
</evidence>
<keyword evidence="5 8" id="KW-0862">Zinc</keyword>
<evidence type="ECO:0000256" key="2">
    <source>
        <dbReference type="ARBA" id="ARBA00022664"/>
    </source>
</evidence>
<dbReference type="GO" id="GO:0046872">
    <property type="term" value="F:metal ion binding"/>
    <property type="evidence" value="ECO:0007669"/>
    <property type="project" value="UniProtKB-KW"/>
</dbReference>
<comment type="subunit">
    <text evidence="8">Component of the spliceosome. Present in the activated B complex, the catalytically activated B* complex which catalyzes the branching, the catalytic step 1 C complex catalyzing the exon ligation, and the postcatalytic P complex containing the ligated exons (mRNA) and the excised lariat intron.</text>
</comment>
<feature type="region of interest" description="Disordered" evidence="9">
    <location>
        <begin position="112"/>
        <end position="133"/>
    </location>
</feature>
<dbReference type="GO" id="GO:0071006">
    <property type="term" value="C:U2-type catalytic step 1 spliceosome"/>
    <property type="evidence" value="ECO:0007669"/>
    <property type="project" value="UniProtKB-UniRule"/>
</dbReference>
<dbReference type="InterPro" id="IPR007590">
    <property type="entry name" value="Saf4/Yju2"/>
</dbReference>
<evidence type="ECO:0000256" key="1">
    <source>
        <dbReference type="ARBA" id="ARBA00004123"/>
    </source>
</evidence>
<dbReference type="PANTHER" id="PTHR12111">
    <property type="entry name" value="SPLICING FACTOR YJU2"/>
    <property type="match status" value="1"/>
</dbReference>
<keyword evidence="7 8" id="KW-0539">Nucleus</keyword>
<comment type="subcellular location">
    <subcellularLocation>
        <location evidence="1 8">Nucleus</location>
    </subcellularLocation>
</comment>
<evidence type="ECO:0000256" key="6">
    <source>
        <dbReference type="ARBA" id="ARBA00023187"/>
    </source>
</evidence>
<feature type="region of interest" description="Disordered" evidence="9">
    <location>
        <begin position="284"/>
        <end position="326"/>
    </location>
</feature>
<feature type="binding site" evidence="8">
    <location>
        <position position="46"/>
    </location>
    <ligand>
        <name>Zn(2+)</name>
        <dbReference type="ChEBI" id="CHEBI:29105"/>
    </ligand>
</feature>
<dbReference type="AlphaFoldDB" id="A0AAP0NZI6"/>
<evidence type="ECO:0000256" key="4">
    <source>
        <dbReference type="ARBA" id="ARBA00022728"/>
    </source>
</evidence>
<keyword evidence="4 8" id="KW-0747">Spliceosome</keyword>
<feature type="region of interest" description="Disordered" evidence="9">
    <location>
        <begin position="208"/>
        <end position="268"/>
    </location>
</feature>
<evidence type="ECO:0000256" key="3">
    <source>
        <dbReference type="ARBA" id="ARBA00022723"/>
    </source>
</evidence>
<dbReference type="GO" id="GO:0000349">
    <property type="term" value="P:generation of catalytic spliceosome for first transesterification step"/>
    <property type="evidence" value="ECO:0007669"/>
    <property type="project" value="UniProtKB-UniRule"/>
</dbReference>
<dbReference type="Proteomes" id="UP001417504">
    <property type="component" value="Unassembled WGS sequence"/>
</dbReference>
<dbReference type="InterPro" id="IPR043701">
    <property type="entry name" value="Yju2"/>
</dbReference>
<organism evidence="10 11">
    <name type="scientific">Stephania japonica</name>
    <dbReference type="NCBI Taxonomy" id="461633"/>
    <lineage>
        <taxon>Eukaryota</taxon>
        <taxon>Viridiplantae</taxon>
        <taxon>Streptophyta</taxon>
        <taxon>Embryophyta</taxon>
        <taxon>Tracheophyta</taxon>
        <taxon>Spermatophyta</taxon>
        <taxon>Magnoliopsida</taxon>
        <taxon>Ranunculales</taxon>
        <taxon>Menispermaceae</taxon>
        <taxon>Menispermoideae</taxon>
        <taxon>Cissampelideae</taxon>
        <taxon>Stephania</taxon>
    </lineage>
</organism>
<gene>
    <name evidence="10" type="ORF">Sjap_013961</name>
</gene>
<evidence type="ECO:0000256" key="7">
    <source>
        <dbReference type="ARBA" id="ARBA00023242"/>
    </source>
</evidence>
<feature type="compositionally biased region" description="Acidic residues" evidence="9">
    <location>
        <begin position="212"/>
        <end position="225"/>
    </location>
</feature>
<evidence type="ECO:0000256" key="9">
    <source>
        <dbReference type="SAM" id="MobiDB-lite"/>
    </source>
</evidence>
<feature type="compositionally biased region" description="Polar residues" evidence="9">
    <location>
        <begin position="305"/>
        <end position="320"/>
    </location>
</feature>
<keyword evidence="6" id="KW-0508">mRNA splicing</keyword>